<reference evidence="2 3" key="1">
    <citation type="journal article" date="2014" name="J. Bacteriol.">
        <title>Characterization of novel virulent broad-host-range phages of Xylella fastidiosa and Xanthomonas.</title>
        <authorList>
            <person name="Ahern S.J."/>
            <person name="Das M."/>
            <person name="Bhowmick T.S."/>
            <person name="Young R."/>
            <person name="Gonzalez C.F."/>
        </authorList>
    </citation>
    <scope>NUCLEOTIDE SEQUENCE [LARGE SCALE GENOMIC DNA]</scope>
</reference>
<dbReference type="Proteomes" id="UP000018624">
    <property type="component" value="Segment"/>
</dbReference>
<evidence type="ECO:0000313" key="2">
    <source>
        <dbReference type="EMBL" id="AHB12234.1"/>
    </source>
</evidence>
<protein>
    <submittedName>
        <fullName evidence="2">O-spanin</fullName>
    </submittedName>
</protein>
<keyword evidence="3" id="KW-1185">Reference proteome</keyword>
<feature type="region of interest" description="Disordered" evidence="1">
    <location>
        <begin position="47"/>
        <end position="78"/>
    </location>
</feature>
<organism evidence="2 3">
    <name type="scientific">Xylella phage Salvo</name>
    <dbReference type="NCBI Taxonomy" id="1415147"/>
    <lineage>
        <taxon>Viruses</taxon>
        <taxon>Duplodnaviria</taxon>
        <taxon>Heunggongvirae</taxon>
        <taxon>Uroviricota</taxon>
        <taxon>Caudoviricetes</taxon>
        <taxon>Casjensviridae</taxon>
        <taxon>Salvovirus</taxon>
        <taxon>Salvovirus salvo</taxon>
    </lineage>
</organism>
<dbReference type="PROSITE" id="PS51257">
    <property type="entry name" value="PROKAR_LIPOPROTEIN"/>
    <property type="match status" value="1"/>
</dbReference>
<dbReference type="OrthoDB" id="39944at10239"/>
<dbReference type="EMBL" id="KF626668">
    <property type="protein sequence ID" value="AHB12234.1"/>
    <property type="molecule type" value="Genomic_DNA"/>
</dbReference>
<evidence type="ECO:0000256" key="1">
    <source>
        <dbReference type="SAM" id="MobiDB-lite"/>
    </source>
</evidence>
<sequence>MMCTKSRPSLRLLLLVLVFTLSTSGCKTGSAKRELPQLKQEAPLVNCKQPASPAVPREPKADEWIEWNPPRPGKTEGEARLSERAVNWIIDVLGVVRVSEGYRRVEHGCLDDLEAKGLIRQ</sequence>
<name>V5Q7X3_9CAUD</name>
<evidence type="ECO:0000313" key="3">
    <source>
        <dbReference type="Proteomes" id="UP000018624"/>
    </source>
</evidence>
<proteinExistence type="predicted"/>
<gene>
    <name evidence="2" type="ORF">Salvo_34</name>
</gene>
<accession>V5Q7X3</accession>